<evidence type="ECO:0000256" key="3">
    <source>
        <dbReference type="ARBA" id="ARBA00023239"/>
    </source>
</evidence>
<evidence type="ECO:0000256" key="1">
    <source>
        <dbReference type="ARBA" id="ARBA00008078"/>
    </source>
</evidence>
<keyword evidence="10" id="KW-1185">Reference proteome</keyword>
<gene>
    <name evidence="9" type="ORF">GQ43DRAFT_48687</name>
</gene>
<dbReference type="GO" id="GO:0000214">
    <property type="term" value="C:tRNA-intron endonuclease complex"/>
    <property type="evidence" value="ECO:0007669"/>
    <property type="project" value="UniProtKB-UniRule"/>
</dbReference>
<dbReference type="Pfam" id="PF01974">
    <property type="entry name" value="tRNA_int_endo"/>
    <property type="match status" value="1"/>
</dbReference>
<dbReference type="CDD" id="cd22363">
    <property type="entry name" value="tRNA-intron_lyase_C"/>
    <property type="match status" value="1"/>
</dbReference>
<dbReference type="GO" id="GO:0000213">
    <property type="term" value="F:tRNA-intron lyase activity"/>
    <property type="evidence" value="ECO:0007669"/>
    <property type="project" value="UniProtKB-UniRule"/>
</dbReference>
<dbReference type="FunFam" id="3.40.1350.10:FF:000007">
    <property type="entry name" value="tRNA-splicing endonuclease subunit Sen2"/>
    <property type="match status" value="1"/>
</dbReference>
<dbReference type="InterPro" id="IPR006676">
    <property type="entry name" value="tRNA_splic"/>
</dbReference>
<dbReference type="InterPro" id="IPR011856">
    <property type="entry name" value="tRNA_endonuc-like_dom_sf"/>
</dbReference>
<dbReference type="InterPro" id="IPR036167">
    <property type="entry name" value="tRNA_intron_Endo_cat-like_sf"/>
</dbReference>
<dbReference type="PANTHER" id="PTHR21227:SF0">
    <property type="entry name" value="TRNA-SPLICING ENDONUCLEASE SUBUNIT SEN2"/>
    <property type="match status" value="1"/>
</dbReference>
<evidence type="ECO:0000256" key="7">
    <source>
        <dbReference type="SAM" id="MobiDB-lite"/>
    </source>
</evidence>
<accession>A0A9P4JKD5</accession>
<evidence type="ECO:0000313" key="9">
    <source>
        <dbReference type="EMBL" id="KAF2201031.1"/>
    </source>
</evidence>
<feature type="compositionally biased region" description="Basic and acidic residues" evidence="7">
    <location>
        <begin position="23"/>
        <end position="37"/>
    </location>
</feature>
<dbReference type="SUPFAM" id="SSF53032">
    <property type="entry name" value="tRNA-intron endonuclease catalytic domain-like"/>
    <property type="match status" value="1"/>
</dbReference>
<name>A0A9P4JKD5_9PLEO</name>
<feature type="active site" evidence="5">
    <location>
        <position position="357"/>
    </location>
</feature>
<dbReference type="EC" id="4.6.1.16" evidence="4"/>
<dbReference type="Proteomes" id="UP000799536">
    <property type="component" value="Unassembled WGS sequence"/>
</dbReference>
<dbReference type="PIRSF" id="PIRSF011789">
    <property type="entry name" value="tRNA_splic_SEN2"/>
    <property type="match status" value="1"/>
</dbReference>
<feature type="active site" evidence="5">
    <location>
        <position position="406"/>
    </location>
</feature>
<sequence length="455" mass="51782">MASGVAAISKPATGLVQIPTVEMKVEDSTQKQGDSRPRGPPRPRRPNYADIHSRSLPLDVYPLPTFLPHNPLSLFQILYTIISQSIWTPSSRKAVYQGYFSPETQSVHVTDPIAIRALWEAGFFGKGTLSRSEPRWLDQEKRRRGLVALETSEEMTRKRREERRQFKLERARKERETIEQQLRDEGKLTLAEKPEEISLGELADVGRPASTVDVHASLANAALDAVKDEVKKLELEDEDEVEAPVVESPEEPLEISDQEHLQLTLEEAYFLTYALGSLSISTTENEGTSLLSNLSLLRLFGTYATFPISTSPISPDNPFLLKYVVYHHFRSLGWVVRPGVKFAVDYLLYNRGPVFAHAEFAVMILPSYSHPYWSETAERKEECGKKEKRDWWWLHRVNRVQTQVHKTLVLVYVEVPPPWDGNGKEGGEVDVGKVVKGYGIREVVLRRWTPNRNRG</sequence>
<feature type="domain" description="tRNA intron endonuclease catalytic" evidence="8">
    <location>
        <begin position="319"/>
        <end position="413"/>
    </location>
</feature>
<comment type="caution">
    <text evidence="9">The sequence shown here is derived from an EMBL/GenBank/DDBJ whole genome shotgun (WGS) entry which is preliminary data.</text>
</comment>
<feature type="active site" evidence="5">
    <location>
        <position position="349"/>
    </location>
</feature>
<keyword evidence="2 4" id="KW-0819">tRNA processing</keyword>
<keyword evidence="6" id="KW-0175">Coiled coil</keyword>
<proteinExistence type="inferred from homology"/>
<comment type="similarity">
    <text evidence="1 4">Belongs to the tRNA-intron endonuclease family.</text>
</comment>
<comment type="function">
    <text evidence="4">Constitutes one of the two catalytic subunit of the tRNA-splicing endonuclease complex, a complex responsible for identification and cleavage of the splice sites in pre-tRNA. It cleaves pre-tRNA at the 5'- and 3'-splice sites to release the intron. The products are an intron and two tRNA half-molecules bearing 2',3'-cyclic phosphate and 5'-OH termini. There are no conserved sequences at the splice sites, but the intron is invariably located at the same site in the gene, placing the splice sites an invariant distance from the constant structural features of the tRNA body.</text>
</comment>
<dbReference type="GO" id="GO:0000379">
    <property type="term" value="P:tRNA-type intron splice site recognition and cleavage"/>
    <property type="evidence" value="ECO:0007669"/>
    <property type="project" value="TreeGrafter"/>
</dbReference>
<evidence type="ECO:0000256" key="6">
    <source>
        <dbReference type="SAM" id="Coils"/>
    </source>
</evidence>
<dbReference type="GO" id="GO:0005737">
    <property type="term" value="C:cytoplasm"/>
    <property type="evidence" value="ECO:0007669"/>
    <property type="project" value="TreeGrafter"/>
</dbReference>
<dbReference type="InterPro" id="IPR016589">
    <property type="entry name" value="tRNA_splic_SEN2"/>
</dbReference>
<feature type="region of interest" description="Disordered" evidence="7">
    <location>
        <begin position="19"/>
        <end position="50"/>
    </location>
</feature>
<dbReference type="EMBL" id="ML993993">
    <property type="protein sequence ID" value="KAF2201031.1"/>
    <property type="molecule type" value="Genomic_DNA"/>
</dbReference>
<evidence type="ECO:0000256" key="2">
    <source>
        <dbReference type="ARBA" id="ARBA00022694"/>
    </source>
</evidence>
<evidence type="ECO:0000313" key="10">
    <source>
        <dbReference type="Proteomes" id="UP000799536"/>
    </source>
</evidence>
<dbReference type="PANTHER" id="PTHR21227">
    <property type="entry name" value="TRNA-SPLICING ENDONUCLEASE SUBUNIT SEN2"/>
    <property type="match status" value="1"/>
</dbReference>
<dbReference type="InterPro" id="IPR006677">
    <property type="entry name" value="tRNA_intron_Endonuc_cat-like"/>
</dbReference>
<evidence type="ECO:0000256" key="5">
    <source>
        <dbReference type="PIRSR" id="PIRSR011789-1"/>
    </source>
</evidence>
<feature type="coiled-coil region" evidence="6">
    <location>
        <begin position="216"/>
        <end position="243"/>
    </location>
</feature>
<dbReference type="AlphaFoldDB" id="A0A9P4JKD5"/>
<dbReference type="Gene3D" id="3.40.1350.10">
    <property type="match status" value="1"/>
</dbReference>
<evidence type="ECO:0000259" key="8">
    <source>
        <dbReference type="Pfam" id="PF01974"/>
    </source>
</evidence>
<organism evidence="9 10">
    <name type="scientific">Delitschia confertaspora ATCC 74209</name>
    <dbReference type="NCBI Taxonomy" id="1513339"/>
    <lineage>
        <taxon>Eukaryota</taxon>
        <taxon>Fungi</taxon>
        <taxon>Dikarya</taxon>
        <taxon>Ascomycota</taxon>
        <taxon>Pezizomycotina</taxon>
        <taxon>Dothideomycetes</taxon>
        <taxon>Pleosporomycetidae</taxon>
        <taxon>Pleosporales</taxon>
        <taxon>Delitschiaceae</taxon>
        <taxon>Delitschia</taxon>
    </lineage>
</organism>
<keyword evidence="3 4" id="KW-0456">Lyase</keyword>
<dbReference type="GO" id="GO:0003676">
    <property type="term" value="F:nucleic acid binding"/>
    <property type="evidence" value="ECO:0007669"/>
    <property type="project" value="InterPro"/>
</dbReference>
<reference evidence="9" key="1">
    <citation type="journal article" date="2020" name="Stud. Mycol.">
        <title>101 Dothideomycetes genomes: a test case for predicting lifestyles and emergence of pathogens.</title>
        <authorList>
            <person name="Haridas S."/>
            <person name="Albert R."/>
            <person name="Binder M."/>
            <person name="Bloem J."/>
            <person name="Labutti K."/>
            <person name="Salamov A."/>
            <person name="Andreopoulos B."/>
            <person name="Baker S."/>
            <person name="Barry K."/>
            <person name="Bills G."/>
            <person name="Bluhm B."/>
            <person name="Cannon C."/>
            <person name="Castanera R."/>
            <person name="Culley D."/>
            <person name="Daum C."/>
            <person name="Ezra D."/>
            <person name="Gonzalez J."/>
            <person name="Henrissat B."/>
            <person name="Kuo A."/>
            <person name="Liang C."/>
            <person name="Lipzen A."/>
            <person name="Lutzoni F."/>
            <person name="Magnuson J."/>
            <person name="Mondo S."/>
            <person name="Nolan M."/>
            <person name="Ohm R."/>
            <person name="Pangilinan J."/>
            <person name="Park H.-J."/>
            <person name="Ramirez L."/>
            <person name="Alfaro M."/>
            <person name="Sun H."/>
            <person name="Tritt A."/>
            <person name="Yoshinaga Y."/>
            <person name="Zwiers L.-H."/>
            <person name="Turgeon B."/>
            <person name="Goodwin S."/>
            <person name="Spatafora J."/>
            <person name="Crous P."/>
            <person name="Grigoriev I."/>
        </authorList>
    </citation>
    <scope>NUCLEOTIDE SEQUENCE</scope>
    <source>
        <strain evidence="9">ATCC 74209</strain>
    </source>
</reference>
<evidence type="ECO:0000256" key="4">
    <source>
        <dbReference type="PIRNR" id="PIRNR011789"/>
    </source>
</evidence>
<protein>
    <recommendedName>
        <fullName evidence="4">tRNA-splicing endonuclease subunit Sen2</fullName>
        <ecNumber evidence="4">4.6.1.16</ecNumber>
    </recommendedName>
</protein>
<dbReference type="OrthoDB" id="10249562at2759"/>